<dbReference type="SUPFAM" id="SSF56112">
    <property type="entry name" value="Protein kinase-like (PK-like)"/>
    <property type="match status" value="1"/>
</dbReference>
<dbReference type="GO" id="GO:0004672">
    <property type="term" value="F:protein kinase activity"/>
    <property type="evidence" value="ECO:0007669"/>
    <property type="project" value="InterPro"/>
</dbReference>
<name>A0A9P4R6V5_9PLEO</name>
<feature type="chain" id="PRO_5040222007" description="Protein kinase domain-containing protein" evidence="1">
    <location>
        <begin position="24"/>
        <end position="215"/>
    </location>
</feature>
<evidence type="ECO:0000256" key="1">
    <source>
        <dbReference type="SAM" id="SignalP"/>
    </source>
</evidence>
<organism evidence="3 4">
    <name type="scientific">Polyplosphaeria fusca</name>
    <dbReference type="NCBI Taxonomy" id="682080"/>
    <lineage>
        <taxon>Eukaryota</taxon>
        <taxon>Fungi</taxon>
        <taxon>Dikarya</taxon>
        <taxon>Ascomycota</taxon>
        <taxon>Pezizomycotina</taxon>
        <taxon>Dothideomycetes</taxon>
        <taxon>Pleosporomycetidae</taxon>
        <taxon>Pleosporales</taxon>
        <taxon>Tetraplosphaeriaceae</taxon>
        <taxon>Polyplosphaeria</taxon>
    </lineage>
</organism>
<accession>A0A9P4R6V5</accession>
<dbReference type="Pfam" id="PF00069">
    <property type="entry name" value="Pkinase"/>
    <property type="match status" value="1"/>
</dbReference>
<dbReference type="InterPro" id="IPR011009">
    <property type="entry name" value="Kinase-like_dom_sf"/>
</dbReference>
<comment type="caution">
    <text evidence="3">The sequence shown here is derived from an EMBL/GenBank/DDBJ whole genome shotgun (WGS) entry which is preliminary data.</text>
</comment>
<proteinExistence type="predicted"/>
<keyword evidence="1" id="KW-0732">Signal</keyword>
<sequence>MMTKLLGSLMFCYCLVIPRLSLAQLISSPSPLIDCSLYSPVPNRVASLSYHMCATSTPGREYWYLNHIGTGAASSVVKAAWTPPHQRFMQCQPADASWYTISDTQKAPRSVAIKIFDRPPSDVPNRRYAQNIRDEFDFMQQLSHPNIVQTYELIESGGRFFGVLELCTQSLMSFMGNIEPEQGLVDTIWGSIVEAVRFMHSVRISTCSMLNRGVG</sequence>
<feature type="signal peptide" evidence="1">
    <location>
        <begin position="1"/>
        <end position="23"/>
    </location>
</feature>
<keyword evidence="4" id="KW-1185">Reference proteome</keyword>
<dbReference type="EMBL" id="ML996112">
    <property type="protein sequence ID" value="KAF2737918.1"/>
    <property type="molecule type" value="Genomic_DNA"/>
</dbReference>
<gene>
    <name evidence="3" type="ORF">EJ04DRAFT_79143</name>
</gene>
<dbReference type="GO" id="GO:0005524">
    <property type="term" value="F:ATP binding"/>
    <property type="evidence" value="ECO:0007669"/>
    <property type="project" value="InterPro"/>
</dbReference>
<dbReference type="AlphaFoldDB" id="A0A9P4R6V5"/>
<evidence type="ECO:0000313" key="3">
    <source>
        <dbReference type="EMBL" id="KAF2737918.1"/>
    </source>
</evidence>
<dbReference type="PROSITE" id="PS50011">
    <property type="entry name" value="PROTEIN_KINASE_DOM"/>
    <property type="match status" value="1"/>
</dbReference>
<feature type="domain" description="Protein kinase" evidence="2">
    <location>
        <begin position="62"/>
        <end position="215"/>
    </location>
</feature>
<evidence type="ECO:0000313" key="4">
    <source>
        <dbReference type="Proteomes" id="UP000799444"/>
    </source>
</evidence>
<dbReference type="InterPro" id="IPR000719">
    <property type="entry name" value="Prot_kinase_dom"/>
</dbReference>
<evidence type="ECO:0000259" key="2">
    <source>
        <dbReference type="PROSITE" id="PS50011"/>
    </source>
</evidence>
<dbReference type="Proteomes" id="UP000799444">
    <property type="component" value="Unassembled WGS sequence"/>
</dbReference>
<reference evidence="3" key="1">
    <citation type="journal article" date="2020" name="Stud. Mycol.">
        <title>101 Dothideomycetes genomes: a test case for predicting lifestyles and emergence of pathogens.</title>
        <authorList>
            <person name="Haridas S."/>
            <person name="Albert R."/>
            <person name="Binder M."/>
            <person name="Bloem J."/>
            <person name="Labutti K."/>
            <person name="Salamov A."/>
            <person name="Andreopoulos B."/>
            <person name="Baker S."/>
            <person name="Barry K."/>
            <person name="Bills G."/>
            <person name="Bluhm B."/>
            <person name="Cannon C."/>
            <person name="Castanera R."/>
            <person name="Culley D."/>
            <person name="Daum C."/>
            <person name="Ezra D."/>
            <person name="Gonzalez J."/>
            <person name="Henrissat B."/>
            <person name="Kuo A."/>
            <person name="Liang C."/>
            <person name="Lipzen A."/>
            <person name="Lutzoni F."/>
            <person name="Magnuson J."/>
            <person name="Mondo S."/>
            <person name="Nolan M."/>
            <person name="Ohm R."/>
            <person name="Pangilinan J."/>
            <person name="Park H.-J."/>
            <person name="Ramirez L."/>
            <person name="Alfaro M."/>
            <person name="Sun H."/>
            <person name="Tritt A."/>
            <person name="Yoshinaga Y."/>
            <person name="Zwiers L.-H."/>
            <person name="Turgeon B."/>
            <person name="Goodwin S."/>
            <person name="Spatafora J."/>
            <person name="Crous P."/>
            <person name="Grigoriev I."/>
        </authorList>
    </citation>
    <scope>NUCLEOTIDE SEQUENCE</scope>
    <source>
        <strain evidence="3">CBS 125425</strain>
    </source>
</reference>
<protein>
    <recommendedName>
        <fullName evidence="2">Protein kinase domain-containing protein</fullName>
    </recommendedName>
</protein>
<dbReference type="Gene3D" id="1.10.510.10">
    <property type="entry name" value="Transferase(Phosphotransferase) domain 1"/>
    <property type="match status" value="1"/>
</dbReference>